<evidence type="ECO:0000256" key="1">
    <source>
        <dbReference type="SAM" id="MobiDB-lite"/>
    </source>
</evidence>
<evidence type="ECO:0000313" key="3">
    <source>
        <dbReference type="Proteomes" id="UP000324222"/>
    </source>
</evidence>
<dbReference type="AlphaFoldDB" id="A0A5B7H582"/>
<dbReference type="Proteomes" id="UP000324222">
    <property type="component" value="Unassembled WGS sequence"/>
</dbReference>
<reference evidence="2 3" key="1">
    <citation type="submission" date="2019-05" db="EMBL/GenBank/DDBJ databases">
        <title>Another draft genome of Portunus trituberculatus and its Hox gene families provides insights of decapod evolution.</title>
        <authorList>
            <person name="Jeong J.-H."/>
            <person name="Song I."/>
            <person name="Kim S."/>
            <person name="Choi T."/>
            <person name="Kim D."/>
            <person name="Ryu S."/>
            <person name="Kim W."/>
        </authorList>
    </citation>
    <scope>NUCLEOTIDE SEQUENCE [LARGE SCALE GENOMIC DNA]</scope>
    <source>
        <tissue evidence="2">Muscle</tissue>
    </source>
</reference>
<protein>
    <submittedName>
        <fullName evidence="2">Uncharacterized protein</fullName>
    </submittedName>
</protein>
<keyword evidence="3" id="KW-1185">Reference proteome</keyword>
<organism evidence="2 3">
    <name type="scientific">Portunus trituberculatus</name>
    <name type="common">Swimming crab</name>
    <name type="synonym">Neptunus trituberculatus</name>
    <dbReference type="NCBI Taxonomy" id="210409"/>
    <lineage>
        <taxon>Eukaryota</taxon>
        <taxon>Metazoa</taxon>
        <taxon>Ecdysozoa</taxon>
        <taxon>Arthropoda</taxon>
        <taxon>Crustacea</taxon>
        <taxon>Multicrustacea</taxon>
        <taxon>Malacostraca</taxon>
        <taxon>Eumalacostraca</taxon>
        <taxon>Eucarida</taxon>
        <taxon>Decapoda</taxon>
        <taxon>Pleocyemata</taxon>
        <taxon>Brachyura</taxon>
        <taxon>Eubrachyura</taxon>
        <taxon>Portunoidea</taxon>
        <taxon>Portunidae</taxon>
        <taxon>Portuninae</taxon>
        <taxon>Portunus</taxon>
    </lineage>
</organism>
<sequence>MNSTSAPTWALPSHPNGSQVVLQPAPKRVTGCGKAFLLQKDHRKKADKLVGAGRLVSVKSTQQLVVRSSKTYLMGKATSSRGVIC</sequence>
<comment type="caution">
    <text evidence="2">The sequence shown here is derived from an EMBL/GenBank/DDBJ whole genome shotgun (WGS) entry which is preliminary data.</text>
</comment>
<proteinExistence type="predicted"/>
<name>A0A5B7H582_PORTR</name>
<gene>
    <name evidence="2" type="ORF">E2C01_060429</name>
</gene>
<feature type="region of interest" description="Disordered" evidence="1">
    <location>
        <begin position="1"/>
        <end position="21"/>
    </location>
</feature>
<accession>A0A5B7H582</accession>
<evidence type="ECO:0000313" key="2">
    <source>
        <dbReference type="EMBL" id="MPC66282.1"/>
    </source>
</evidence>
<dbReference type="EMBL" id="VSRR010024564">
    <property type="protein sequence ID" value="MPC66282.1"/>
    <property type="molecule type" value="Genomic_DNA"/>
</dbReference>